<proteinExistence type="predicted"/>
<evidence type="ECO:0000256" key="1">
    <source>
        <dbReference type="ARBA" id="ARBA00004418"/>
    </source>
</evidence>
<comment type="caution">
    <text evidence="5">The sequence shown here is derived from an EMBL/GenBank/DDBJ whole genome shotgun (WGS) entry which is preliminary data.</text>
</comment>
<evidence type="ECO:0000256" key="3">
    <source>
        <dbReference type="ARBA" id="ARBA00022729"/>
    </source>
</evidence>
<protein>
    <submittedName>
        <fullName evidence="5">Spermidine/putrescine ABC transporter substrate-binding protein</fullName>
    </submittedName>
</protein>
<dbReference type="Pfam" id="PF13416">
    <property type="entry name" value="SBP_bac_8"/>
    <property type="match status" value="1"/>
</dbReference>
<reference evidence="5" key="1">
    <citation type="submission" date="2020-11" db="EMBL/GenBank/DDBJ databases">
        <title>Nocardioides sp. nov., isolated from Soil of Cynanchum wilfordii Hemsley rhizosphere.</title>
        <authorList>
            <person name="Lee J.-S."/>
            <person name="Suh M.K."/>
            <person name="Kim J.-S."/>
        </authorList>
    </citation>
    <scope>NUCLEOTIDE SEQUENCE</scope>
    <source>
        <strain evidence="5">KCTC 19275</strain>
    </source>
</reference>
<evidence type="ECO:0000313" key="5">
    <source>
        <dbReference type="EMBL" id="MBF4763225.1"/>
    </source>
</evidence>
<evidence type="ECO:0000256" key="4">
    <source>
        <dbReference type="ARBA" id="ARBA00022764"/>
    </source>
</evidence>
<keyword evidence="2" id="KW-0813">Transport</keyword>
<sequence length="411" mass="45596">MTRRRIHPYGDTGAERLAALGLGTRGMSRRSLVRGAGLSALALSSTGWLTACGTSGAKVEADKCVSDDLSDKEKSLVFSNWIGYLDPINRPNTSTMEKFEKESGITVDYKNGDVNDNETFFAKVSPQLQDCKSCGRDVFVVTDWMAARMKDLGWLQKLDHANMPNVDANLIPLVKSPDYDPERDYSVPWQAGMTGICYNSELTDPVSTWKELLTRPDLKGKIELGTEMRDTMGLTMLMMGIDPATFTDAEFDSAIAEVQKYVDNGQVRRFAGNDYIDDMKSGDIVACQAWSGDVINLLGGDPYKYVQPEEGFMVWVDNMVVPNKATHKTNVETMMNFYYDPVNAAQLAAWNYYLCPVTGAQDEIAQFDKSAVNSPYIFLDDATMASGHQFKSLSSEDGQTLQRKFNEVMSG</sequence>
<keyword evidence="6" id="KW-1185">Reference proteome</keyword>
<dbReference type="SUPFAM" id="SSF53850">
    <property type="entry name" value="Periplasmic binding protein-like II"/>
    <property type="match status" value="1"/>
</dbReference>
<keyword evidence="3" id="KW-0732">Signal</keyword>
<dbReference type="PANTHER" id="PTHR30222:SF17">
    <property type="entry name" value="SPERMIDINE_PUTRESCINE-BINDING PERIPLASMIC PROTEIN"/>
    <property type="match status" value="1"/>
</dbReference>
<dbReference type="PROSITE" id="PS51318">
    <property type="entry name" value="TAT"/>
    <property type="match status" value="1"/>
</dbReference>
<dbReference type="GO" id="GO:0015846">
    <property type="term" value="P:polyamine transport"/>
    <property type="evidence" value="ECO:0007669"/>
    <property type="project" value="InterPro"/>
</dbReference>
<comment type="subcellular location">
    <subcellularLocation>
        <location evidence="1">Periplasm</location>
    </subcellularLocation>
</comment>
<dbReference type="InterPro" id="IPR006311">
    <property type="entry name" value="TAT_signal"/>
</dbReference>
<dbReference type="Gene3D" id="3.40.190.10">
    <property type="entry name" value="Periplasmic binding protein-like II"/>
    <property type="match status" value="2"/>
</dbReference>
<dbReference type="Proteomes" id="UP000640489">
    <property type="component" value="Unassembled WGS sequence"/>
</dbReference>
<dbReference type="AlphaFoldDB" id="A0A930VFW5"/>
<dbReference type="PANTHER" id="PTHR30222">
    <property type="entry name" value="SPERMIDINE/PUTRESCINE-BINDING PERIPLASMIC PROTEIN"/>
    <property type="match status" value="1"/>
</dbReference>
<evidence type="ECO:0000313" key="6">
    <source>
        <dbReference type="Proteomes" id="UP000640489"/>
    </source>
</evidence>
<keyword evidence="4" id="KW-0574">Periplasm</keyword>
<evidence type="ECO:0000256" key="2">
    <source>
        <dbReference type="ARBA" id="ARBA00022448"/>
    </source>
</evidence>
<dbReference type="RefSeq" id="WP_194706390.1">
    <property type="nucleotide sequence ID" value="NZ_JADKPN010000003.1"/>
</dbReference>
<gene>
    <name evidence="5" type="ORF">ISU07_08805</name>
</gene>
<dbReference type="EMBL" id="JADKPN010000003">
    <property type="protein sequence ID" value="MBF4763225.1"/>
    <property type="molecule type" value="Genomic_DNA"/>
</dbReference>
<dbReference type="GO" id="GO:0042597">
    <property type="term" value="C:periplasmic space"/>
    <property type="evidence" value="ECO:0007669"/>
    <property type="project" value="UniProtKB-SubCell"/>
</dbReference>
<dbReference type="PRINTS" id="PR00909">
    <property type="entry name" value="SPERMDNBNDNG"/>
</dbReference>
<organism evidence="5 6">
    <name type="scientific">Nocardioides islandensis</name>
    <dbReference type="NCBI Taxonomy" id="433663"/>
    <lineage>
        <taxon>Bacteria</taxon>
        <taxon>Bacillati</taxon>
        <taxon>Actinomycetota</taxon>
        <taxon>Actinomycetes</taxon>
        <taxon>Propionibacteriales</taxon>
        <taxon>Nocardioidaceae</taxon>
        <taxon>Nocardioides</taxon>
    </lineage>
</organism>
<dbReference type="InterPro" id="IPR006059">
    <property type="entry name" value="SBP"/>
</dbReference>
<dbReference type="CDD" id="cd13590">
    <property type="entry name" value="PBP2_PotD_PotF_like"/>
    <property type="match status" value="1"/>
</dbReference>
<accession>A0A930VFW5</accession>
<name>A0A930VFW5_9ACTN</name>
<dbReference type="InterPro" id="IPR001188">
    <property type="entry name" value="Sperm_putr-bd"/>
</dbReference>
<dbReference type="GO" id="GO:0019808">
    <property type="term" value="F:polyamine binding"/>
    <property type="evidence" value="ECO:0007669"/>
    <property type="project" value="InterPro"/>
</dbReference>